<dbReference type="InterPro" id="IPR010438">
    <property type="entry name" value="Lambda_Bor"/>
</dbReference>
<dbReference type="Pfam" id="PF06291">
    <property type="entry name" value="Lambda_Bor"/>
    <property type="match status" value="1"/>
</dbReference>
<accession>A0A644YYG1</accession>
<name>A0A644YYG1_9ZZZZ</name>
<reference evidence="1" key="1">
    <citation type="submission" date="2019-08" db="EMBL/GenBank/DDBJ databases">
        <authorList>
            <person name="Kucharzyk K."/>
            <person name="Murdoch R.W."/>
            <person name="Higgins S."/>
            <person name="Loffler F."/>
        </authorList>
    </citation>
    <scope>NUCLEOTIDE SEQUENCE</scope>
</reference>
<evidence type="ECO:0008006" key="2">
    <source>
        <dbReference type="Google" id="ProtNLM"/>
    </source>
</evidence>
<organism evidence="1">
    <name type="scientific">bioreactor metagenome</name>
    <dbReference type="NCBI Taxonomy" id="1076179"/>
    <lineage>
        <taxon>unclassified sequences</taxon>
        <taxon>metagenomes</taxon>
        <taxon>ecological metagenomes</taxon>
    </lineage>
</organism>
<dbReference type="EMBL" id="VSSQ01006720">
    <property type="protein sequence ID" value="MPM33650.1"/>
    <property type="molecule type" value="Genomic_DNA"/>
</dbReference>
<evidence type="ECO:0000313" key="1">
    <source>
        <dbReference type="EMBL" id="MPM33650.1"/>
    </source>
</evidence>
<comment type="caution">
    <text evidence="1">The sequence shown here is derived from an EMBL/GenBank/DDBJ whole genome shotgun (WGS) entry which is preliminary data.</text>
</comment>
<gene>
    <name evidence="1" type="ORF">SDC9_80227</name>
</gene>
<protein>
    <recommendedName>
        <fullName evidence="2">Bor protein</fullName>
    </recommendedName>
</protein>
<dbReference type="AlphaFoldDB" id="A0A644YYG1"/>
<proteinExistence type="predicted"/>
<dbReference type="PROSITE" id="PS51257">
    <property type="entry name" value="PROKAR_LIPOPROTEIN"/>
    <property type="match status" value="1"/>
</dbReference>
<sequence length="97" mass="10324">MKKFLLKSFITLAILVTMTSCYTVTATIGSGPKTGVEVRQMNHFLIGGLVPIATANVKEMAGDAQNYSITVTHSFVDGLLSAITGGLYTPTTTIVRK</sequence>